<proteinExistence type="predicted"/>
<organism evidence="2 3">
    <name type="scientific">Motilibacter rhizosphaerae</name>
    <dbReference type="NCBI Taxonomy" id="598652"/>
    <lineage>
        <taxon>Bacteria</taxon>
        <taxon>Bacillati</taxon>
        <taxon>Actinomycetota</taxon>
        <taxon>Actinomycetes</taxon>
        <taxon>Motilibacterales</taxon>
        <taxon>Motilibacteraceae</taxon>
        <taxon>Motilibacter</taxon>
    </lineage>
</organism>
<feature type="region of interest" description="Disordered" evidence="1">
    <location>
        <begin position="75"/>
        <end position="122"/>
    </location>
</feature>
<name>A0A4Q7NAQ1_9ACTN</name>
<protein>
    <submittedName>
        <fullName evidence="2">Uncharacterized protein</fullName>
    </submittedName>
</protein>
<comment type="caution">
    <text evidence="2">The sequence shown here is derived from an EMBL/GenBank/DDBJ whole genome shotgun (WGS) entry which is preliminary data.</text>
</comment>
<evidence type="ECO:0000256" key="1">
    <source>
        <dbReference type="SAM" id="MobiDB-lite"/>
    </source>
</evidence>
<accession>A0A4Q7NAQ1</accession>
<sequence>MVSRQREAAEDHAGRGGGYGDEPTRLGAAAYVAAAAHAPGEARRGSSRLGAEPQRAQPLDQRVLRLVRPLRAVLSRGAHDPALPGSASSSASRARPRAAEAFTVPTAHSMTAAHSASGRSRQ</sequence>
<reference evidence="2 3" key="1">
    <citation type="submission" date="2019-02" db="EMBL/GenBank/DDBJ databases">
        <title>Genomic Encyclopedia of Type Strains, Phase IV (KMG-IV): sequencing the most valuable type-strain genomes for metagenomic binning, comparative biology and taxonomic classification.</title>
        <authorList>
            <person name="Goeker M."/>
        </authorList>
    </citation>
    <scope>NUCLEOTIDE SEQUENCE [LARGE SCALE GENOMIC DNA]</scope>
    <source>
        <strain evidence="2 3">DSM 45622</strain>
    </source>
</reference>
<keyword evidence="3" id="KW-1185">Reference proteome</keyword>
<evidence type="ECO:0000313" key="2">
    <source>
        <dbReference type="EMBL" id="RZS79935.1"/>
    </source>
</evidence>
<feature type="region of interest" description="Disordered" evidence="1">
    <location>
        <begin position="1"/>
        <end position="62"/>
    </location>
</feature>
<feature type="compositionally biased region" description="Low complexity" evidence="1">
    <location>
        <begin position="28"/>
        <end position="39"/>
    </location>
</feature>
<gene>
    <name evidence="2" type="ORF">EV189_3414</name>
</gene>
<dbReference type="Proteomes" id="UP000293638">
    <property type="component" value="Unassembled WGS sequence"/>
</dbReference>
<feature type="compositionally biased region" description="Low complexity" evidence="1">
    <location>
        <begin position="106"/>
        <end position="122"/>
    </location>
</feature>
<feature type="compositionally biased region" description="Basic and acidic residues" evidence="1">
    <location>
        <begin position="1"/>
        <end position="14"/>
    </location>
</feature>
<evidence type="ECO:0000313" key="3">
    <source>
        <dbReference type="Proteomes" id="UP000293638"/>
    </source>
</evidence>
<dbReference type="AlphaFoldDB" id="A0A4Q7NAQ1"/>
<dbReference type="EMBL" id="SGXD01000005">
    <property type="protein sequence ID" value="RZS79935.1"/>
    <property type="molecule type" value="Genomic_DNA"/>
</dbReference>